<evidence type="ECO:0000256" key="6">
    <source>
        <dbReference type="ARBA" id="ARBA00023128"/>
    </source>
</evidence>
<evidence type="ECO:0000256" key="9">
    <source>
        <dbReference type="RuleBase" id="RU000488"/>
    </source>
</evidence>
<keyword evidence="6" id="KW-0496">Mitochondrion</keyword>
<dbReference type="GO" id="GO:0005743">
    <property type="term" value="C:mitochondrial inner membrane"/>
    <property type="evidence" value="ECO:0007669"/>
    <property type="project" value="UniProtKB-SubCell"/>
</dbReference>
<dbReference type="PANTHER" id="PTHR45678">
    <property type="entry name" value="MITOCHONDRIAL 2-OXODICARBOXYLATE CARRIER 1-RELATED"/>
    <property type="match status" value="1"/>
</dbReference>
<accession>A0A1S8WJI9</accession>
<dbReference type="SUPFAM" id="SSF103506">
    <property type="entry name" value="Mitochondrial carrier"/>
    <property type="match status" value="1"/>
</dbReference>
<dbReference type="GO" id="GO:0015183">
    <property type="term" value="F:L-aspartate transmembrane transporter activity"/>
    <property type="evidence" value="ECO:0007669"/>
    <property type="project" value="TreeGrafter"/>
</dbReference>
<name>A0A1S8WJI9_OPIVI</name>
<dbReference type="InterPro" id="IPR051028">
    <property type="entry name" value="Mito_Solute_Carrier"/>
</dbReference>
<organism evidence="10 11">
    <name type="scientific">Opisthorchis viverrini</name>
    <name type="common">Southeast Asian liver fluke</name>
    <dbReference type="NCBI Taxonomy" id="6198"/>
    <lineage>
        <taxon>Eukaryota</taxon>
        <taxon>Metazoa</taxon>
        <taxon>Spiralia</taxon>
        <taxon>Lophotrochozoa</taxon>
        <taxon>Platyhelminthes</taxon>
        <taxon>Trematoda</taxon>
        <taxon>Digenea</taxon>
        <taxon>Opisthorchiida</taxon>
        <taxon>Opisthorchiata</taxon>
        <taxon>Opisthorchiidae</taxon>
        <taxon>Opisthorchis</taxon>
    </lineage>
</organism>
<keyword evidence="4" id="KW-0999">Mitochondrion inner membrane</keyword>
<dbReference type="Gene3D" id="1.50.40.10">
    <property type="entry name" value="Mitochondrial carrier domain"/>
    <property type="match status" value="1"/>
</dbReference>
<evidence type="ECO:0000256" key="5">
    <source>
        <dbReference type="ARBA" id="ARBA00022989"/>
    </source>
</evidence>
<evidence type="ECO:0000256" key="2">
    <source>
        <dbReference type="ARBA" id="ARBA00006375"/>
    </source>
</evidence>
<feature type="repeat" description="Solcar" evidence="8">
    <location>
        <begin position="1"/>
        <end position="44"/>
    </location>
</feature>
<reference evidence="10 11" key="1">
    <citation type="submission" date="2015-03" db="EMBL/GenBank/DDBJ databases">
        <title>Draft genome of the nematode, Opisthorchis viverrini.</title>
        <authorList>
            <person name="Mitreva M."/>
        </authorList>
    </citation>
    <scope>NUCLEOTIDE SEQUENCE [LARGE SCALE GENOMIC DNA]</scope>
    <source>
        <strain evidence="10">Khon Kaen</strain>
    </source>
</reference>
<evidence type="ECO:0000256" key="3">
    <source>
        <dbReference type="ARBA" id="ARBA00022692"/>
    </source>
</evidence>
<dbReference type="EMBL" id="KV906521">
    <property type="protein sequence ID" value="OON14617.1"/>
    <property type="molecule type" value="Genomic_DNA"/>
</dbReference>
<dbReference type="Proteomes" id="UP000243686">
    <property type="component" value="Unassembled WGS sequence"/>
</dbReference>
<dbReference type="GO" id="GO:0005313">
    <property type="term" value="F:L-glutamate transmembrane transporter activity"/>
    <property type="evidence" value="ECO:0007669"/>
    <property type="project" value="TreeGrafter"/>
</dbReference>
<evidence type="ECO:0000256" key="1">
    <source>
        <dbReference type="ARBA" id="ARBA00004448"/>
    </source>
</evidence>
<dbReference type="InterPro" id="IPR023395">
    <property type="entry name" value="MCP_dom_sf"/>
</dbReference>
<evidence type="ECO:0000256" key="4">
    <source>
        <dbReference type="ARBA" id="ARBA00022792"/>
    </source>
</evidence>
<gene>
    <name evidence="10" type="ORF">X801_09590</name>
</gene>
<keyword evidence="3 8" id="KW-0812">Transmembrane</keyword>
<protein>
    <submittedName>
        <fullName evidence="10">Uncharacterized protein</fullName>
    </submittedName>
</protein>
<dbReference type="PROSITE" id="PS50920">
    <property type="entry name" value="SOLCAR"/>
    <property type="match status" value="1"/>
</dbReference>
<evidence type="ECO:0000313" key="10">
    <source>
        <dbReference type="EMBL" id="OON14617.1"/>
    </source>
</evidence>
<keyword evidence="9" id="KW-0813">Transport</keyword>
<dbReference type="PANTHER" id="PTHR45678:SF9">
    <property type="entry name" value="CALCIUM-BINDING MITOCHONDRIAL CARRIER PROTEIN ARALAR1"/>
    <property type="match status" value="1"/>
</dbReference>
<dbReference type="GO" id="GO:0043490">
    <property type="term" value="P:malate-aspartate shuttle"/>
    <property type="evidence" value="ECO:0007669"/>
    <property type="project" value="TreeGrafter"/>
</dbReference>
<evidence type="ECO:0000256" key="7">
    <source>
        <dbReference type="ARBA" id="ARBA00023136"/>
    </source>
</evidence>
<evidence type="ECO:0000313" key="11">
    <source>
        <dbReference type="Proteomes" id="UP000243686"/>
    </source>
</evidence>
<dbReference type="Pfam" id="PF00153">
    <property type="entry name" value="Mito_carr"/>
    <property type="match status" value="1"/>
</dbReference>
<comment type="similarity">
    <text evidence="2 9">Belongs to the mitochondrial carrier (TC 2.A.29) family.</text>
</comment>
<dbReference type="AlphaFoldDB" id="A0A1S8WJI9"/>
<keyword evidence="11" id="KW-1185">Reference proteome</keyword>
<keyword evidence="5" id="KW-1133">Transmembrane helix</keyword>
<sequence>MDAAKKIWREEGGRAFWKGAGARVFRSSPQFGITLLTYEMLQRVFHIDFGGRELTGTGIDRHMQQTLVNPDHIGGYRFATAAFTGLETKLGLSFPKYTVT</sequence>
<comment type="subcellular location">
    <subcellularLocation>
        <location evidence="1">Mitochondrion inner membrane</location>
        <topology evidence="1">Multi-pass membrane protein</topology>
    </subcellularLocation>
</comment>
<dbReference type="InterPro" id="IPR018108">
    <property type="entry name" value="MCP_transmembrane"/>
</dbReference>
<keyword evidence="7 8" id="KW-0472">Membrane</keyword>
<proteinExistence type="inferred from homology"/>
<evidence type="ECO:0000256" key="8">
    <source>
        <dbReference type="PROSITE-ProRule" id="PRU00282"/>
    </source>
</evidence>